<dbReference type="InterPro" id="IPR013087">
    <property type="entry name" value="Znf_C2H2_type"/>
</dbReference>
<name>A0A7L3TIZ4_RISTR</name>
<keyword evidence="1" id="KW-0479">Metal-binding</keyword>
<feature type="domain" description="C2H2-type" evidence="5">
    <location>
        <begin position="11"/>
        <end position="33"/>
    </location>
</feature>
<dbReference type="FunFam" id="3.30.160.60:FF:000446">
    <property type="entry name" value="Zinc finger protein"/>
    <property type="match status" value="1"/>
</dbReference>
<evidence type="ECO:0000313" key="6">
    <source>
        <dbReference type="EMBL" id="NXV39494.1"/>
    </source>
</evidence>
<dbReference type="Pfam" id="PF00096">
    <property type="entry name" value="zf-C2H2"/>
    <property type="match status" value="1"/>
</dbReference>
<dbReference type="SUPFAM" id="SSF57667">
    <property type="entry name" value="beta-beta-alpha zinc fingers"/>
    <property type="match status" value="1"/>
</dbReference>
<sequence length="71" mass="7954">PAASPSSGRLYSCGECGRRYRHRGSLANHRHTHRTGVFACSLCPKHFPNLMALRTHARGHRRGRPPPSPRD</sequence>
<reference evidence="6 7" key="1">
    <citation type="submission" date="2019-09" db="EMBL/GenBank/DDBJ databases">
        <title>Bird 10,000 Genomes (B10K) Project - Family phase.</title>
        <authorList>
            <person name="Zhang G."/>
        </authorList>
    </citation>
    <scope>NUCLEOTIDE SEQUENCE [LARGE SCALE GENOMIC DNA]</scope>
    <source>
        <strain evidence="6">OUT-0021</strain>
        <tissue evidence="6">Blood</tissue>
    </source>
</reference>
<keyword evidence="7" id="KW-1185">Reference proteome</keyword>
<evidence type="ECO:0000256" key="2">
    <source>
        <dbReference type="ARBA" id="ARBA00022771"/>
    </source>
</evidence>
<dbReference type="Gene3D" id="3.30.160.60">
    <property type="entry name" value="Classic Zinc Finger"/>
    <property type="match status" value="2"/>
</dbReference>
<protein>
    <submittedName>
        <fullName evidence="6">ZN646 protein</fullName>
    </submittedName>
</protein>
<feature type="domain" description="C2H2-type" evidence="5">
    <location>
        <begin position="38"/>
        <end position="65"/>
    </location>
</feature>
<dbReference type="PROSITE" id="PS50157">
    <property type="entry name" value="ZINC_FINGER_C2H2_2"/>
    <property type="match status" value="2"/>
</dbReference>
<dbReference type="EMBL" id="VZUC01010962">
    <property type="protein sequence ID" value="NXV39494.1"/>
    <property type="molecule type" value="Genomic_DNA"/>
</dbReference>
<dbReference type="Pfam" id="PF13894">
    <property type="entry name" value="zf-C2H2_4"/>
    <property type="match status" value="1"/>
</dbReference>
<feature type="non-terminal residue" evidence="6">
    <location>
        <position position="1"/>
    </location>
</feature>
<evidence type="ECO:0000256" key="3">
    <source>
        <dbReference type="ARBA" id="ARBA00022833"/>
    </source>
</evidence>
<feature type="non-terminal residue" evidence="6">
    <location>
        <position position="71"/>
    </location>
</feature>
<keyword evidence="2 4" id="KW-0863">Zinc-finger</keyword>
<organism evidence="6 7">
    <name type="scientific">Rissa tridactyla</name>
    <name type="common">Black-legged kittiwake</name>
    <name type="synonym">Larus tridactyla</name>
    <dbReference type="NCBI Taxonomy" id="75485"/>
    <lineage>
        <taxon>Eukaryota</taxon>
        <taxon>Metazoa</taxon>
        <taxon>Chordata</taxon>
        <taxon>Craniata</taxon>
        <taxon>Vertebrata</taxon>
        <taxon>Euteleostomi</taxon>
        <taxon>Archelosauria</taxon>
        <taxon>Archosauria</taxon>
        <taxon>Dinosauria</taxon>
        <taxon>Saurischia</taxon>
        <taxon>Theropoda</taxon>
        <taxon>Coelurosauria</taxon>
        <taxon>Aves</taxon>
        <taxon>Neognathae</taxon>
        <taxon>Neoaves</taxon>
        <taxon>Charadriiformes</taxon>
        <taxon>Laridae</taxon>
        <taxon>Rissa</taxon>
    </lineage>
</organism>
<comment type="caution">
    <text evidence="6">The sequence shown here is derived from an EMBL/GenBank/DDBJ whole genome shotgun (WGS) entry which is preliminary data.</text>
</comment>
<keyword evidence="3" id="KW-0862">Zinc</keyword>
<dbReference type="InterPro" id="IPR036236">
    <property type="entry name" value="Znf_C2H2_sf"/>
</dbReference>
<gene>
    <name evidence="6" type="primary">Znf646</name>
    <name evidence="6" type="ORF">RISTRI_R15589</name>
</gene>
<dbReference type="GO" id="GO:0008270">
    <property type="term" value="F:zinc ion binding"/>
    <property type="evidence" value="ECO:0007669"/>
    <property type="project" value="UniProtKB-KW"/>
</dbReference>
<dbReference type="Proteomes" id="UP000540089">
    <property type="component" value="Unassembled WGS sequence"/>
</dbReference>
<dbReference type="PROSITE" id="PS00028">
    <property type="entry name" value="ZINC_FINGER_C2H2_1"/>
    <property type="match status" value="2"/>
</dbReference>
<dbReference type="AlphaFoldDB" id="A0A7L3TIZ4"/>
<evidence type="ECO:0000313" key="7">
    <source>
        <dbReference type="Proteomes" id="UP000540089"/>
    </source>
</evidence>
<proteinExistence type="predicted"/>
<evidence type="ECO:0000259" key="5">
    <source>
        <dbReference type="PROSITE" id="PS50157"/>
    </source>
</evidence>
<evidence type="ECO:0000256" key="1">
    <source>
        <dbReference type="ARBA" id="ARBA00022723"/>
    </source>
</evidence>
<evidence type="ECO:0000256" key="4">
    <source>
        <dbReference type="PROSITE-ProRule" id="PRU00042"/>
    </source>
</evidence>
<accession>A0A7L3TIZ4</accession>
<dbReference type="SMART" id="SM00355">
    <property type="entry name" value="ZnF_C2H2"/>
    <property type="match status" value="2"/>
</dbReference>